<organism evidence="3 4">
    <name type="scientific">Novosphingobium marinum</name>
    <dbReference type="NCBI Taxonomy" id="1514948"/>
    <lineage>
        <taxon>Bacteria</taxon>
        <taxon>Pseudomonadati</taxon>
        <taxon>Pseudomonadota</taxon>
        <taxon>Alphaproteobacteria</taxon>
        <taxon>Sphingomonadales</taxon>
        <taxon>Sphingomonadaceae</taxon>
        <taxon>Novosphingobium</taxon>
    </lineage>
</organism>
<dbReference type="GO" id="GO:0004622">
    <property type="term" value="F:phosphatidylcholine lysophospholipase activity"/>
    <property type="evidence" value="ECO:0007669"/>
    <property type="project" value="UniProtKB-EC"/>
</dbReference>
<dbReference type="Proteomes" id="UP000522081">
    <property type="component" value="Unassembled WGS sequence"/>
</dbReference>
<dbReference type="AlphaFoldDB" id="A0A7Y9XY41"/>
<dbReference type="RefSeq" id="WP_179407260.1">
    <property type="nucleotide sequence ID" value="NZ_BMGF01000002.1"/>
</dbReference>
<dbReference type="Gene3D" id="3.40.50.1110">
    <property type="entry name" value="SGNH hydrolase"/>
    <property type="match status" value="1"/>
</dbReference>
<protein>
    <submittedName>
        <fullName evidence="3">Acyl-CoA thioesterase-1</fullName>
        <ecNumber evidence="3">3.1.1.5</ecNumber>
        <ecNumber evidence="3">3.1.2.-</ecNumber>
    </submittedName>
</protein>
<gene>
    <name evidence="3" type="ORF">FHS75_001727</name>
</gene>
<evidence type="ECO:0000313" key="3">
    <source>
        <dbReference type="EMBL" id="NYH95408.1"/>
    </source>
</evidence>
<feature type="chain" id="PRO_5031207952" evidence="1">
    <location>
        <begin position="16"/>
        <end position="235"/>
    </location>
</feature>
<feature type="domain" description="SGNH hydrolase-type esterase" evidence="2">
    <location>
        <begin position="48"/>
        <end position="209"/>
    </location>
</feature>
<proteinExistence type="predicted"/>
<dbReference type="Pfam" id="PF13472">
    <property type="entry name" value="Lipase_GDSL_2"/>
    <property type="match status" value="1"/>
</dbReference>
<evidence type="ECO:0000256" key="1">
    <source>
        <dbReference type="SAM" id="SignalP"/>
    </source>
</evidence>
<dbReference type="PANTHER" id="PTHR30383">
    <property type="entry name" value="THIOESTERASE 1/PROTEASE 1/LYSOPHOSPHOLIPASE L1"/>
    <property type="match status" value="1"/>
</dbReference>
<dbReference type="InterPro" id="IPR036514">
    <property type="entry name" value="SGNH_hydro_sf"/>
</dbReference>
<accession>A0A7Y9XY41</accession>
<reference evidence="3 4" key="1">
    <citation type="submission" date="2020-07" db="EMBL/GenBank/DDBJ databases">
        <title>Genomic Encyclopedia of Type Strains, Phase IV (KMG-IV): sequencing the most valuable type-strain genomes for metagenomic binning, comparative biology and taxonomic classification.</title>
        <authorList>
            <person name="Goeker M."/>
        </authorList>
    </citation>
    <scope>NUCLEOTIDE SEQUENCE [LARGE SCALE GENOMIC DNA]</scope>
    <source>
        <strain evidence="3 4">DSM 29043</strain>
    </source>
</reference>
<dbReference type="EC" id="3.1.2.-" evidence="3"/>
<dbReference type="CDD" id="cd01822">
    <property type="entry name" value="Lysophospholipase_L1_like"/>
    <property type="match status" value="1"/>
</dbReference>
<keyword evidence="4" id="KW-1185">Reference proteome</keyword>
<dbReference type="PANTHER" id="PTHR30383:SF24">
    <property type="entry name" value="THIOESTERASE 1_PROTEASE 1_LYSOPHOSPHOLIPASE L1"/>
    <property type="match status" value="1"/>
</dbReference>
<keyword evidence="1" id="KW-0732">Signal</keyword>
<name>A0A7Y9XY41_9SPHN</name>
<dbReference type="InterPro" id="IPR051532">
    <property type="entry name" value="Ester_Hydrolysis_Enzymes"/>
</dbReference>
<evidence type="ECO:0000313" key="4">
    <source>
        <dbReference type="Proteomes" id="UP000522081"/>
    </source>
</evidence>
<comment type="caution">
    <text evidence="3">The sequence shown here is derived from an EMBL/GenBank/DDBJ whole genome shotgun (WGS) entry which is preliminary data.</text>
</comment>
<dbReference type="EC" id="3.1.1.5" evidence="3"/>
<keyword evidence="3" id="KW-0378">Hydrolase</keyword>
<dbReference type="EMBL" id="JACBZF010000002">
    <property type="protein sequence ID" value="NYH95408.1"/>
    <property type="molecule type" value="Genomic_DNA"/>
</dbReference>
<dbReference type="InterPro" id="IPR013830">
    <property type="entry name" value="SGNH_hydro"/>
</dbReference>
<dbReference type="SUPFAM" id="SSF52266">
    <property type="entry name" value="SGNH hydrolase"/>
    <property type="match status" value="1"/>
</dbReference>
<evidence type="ECO:0000259" key="2">
    <source>
        <dbReference type="Pfam" id="PF13472"/>
    </source>
</evidence>
<dbReference type="PROSITE" id="PS51257">
    <property type="entry name" value="PROKAR_LIPOPROTEIN"/>
    <property type="match status" value="1"/>
</dbReference>
<sequence length="235" mass="24390">MIARIFLALPALALAACGSEAPPAPPPAGAASAPADLPVMGDEVPVLAFGDSLLAGYGLDDGESYPAKLEAALRSRGVNARVVNAGVSGDTTADGLRRLEFTLNSQNKAPALVVISLGGNDMLRGLPVEETRNNLDAMLDELSERGIPVVLLGMLAAPNMGKDYASRFNAIYPAMARKHNAALVPFFLQAVMDRPDLLQDDRIHPTAAGIEAMVGDTVDTVADAIPAEEGAAPPR</sequence>
<feature type="signal peptide" evidence="1">
    <location>
        <begin position="1"/>
        <end position="15"/>
    </location>
</feature>